<evidence type="ECO:0000313" key="2">
    <source>
        <dbReference type="Proteomes" id="UP001140949"/>
    </source>
</evidence>
<dbReference type="PANTHER" id="PTHR37766:SF1">
    <property type="entry name" value="OS01G0897100 PROTEIN"/>
    <property type="match status" value="1"/>
</dbReference>
<dbReference type="EMBL" id="JANAVB010032420">
    <property type="protein sequence ID" value="KAJ6810432.1"/>
    <property type="molecule type" value="Genomic_DNA"/>
</dbReference>
<dbReference type="AlphaFoldDB" id="A0AAX6F1Y1"/>
<protein>
    <submittedName>
        <fullName evidence="1">Uncharacterized protein</fullName>
    </submittedName>
</protein>
<organism evidence="1 2">
    <name type="scientific">Iris pallida</name>
    <name type="common">Sweet iris</name>
    <dbReference type="NCBI Taxonomy" id="29817"/>
    <lineage>
        <taxon>Eukaryota</taxon>
        <taxon>Viridiplantae</taxon>
        <taxon>Streptophyta</taxon>
        <taxon>Embryophyta</taxon>
        <taxon>Tracheophyta</taxon>
        <taxon>Spermatophyta</taxon>
        <taxon>Magnoliopsida</taxon>
        <taxon>Liliopsida</taxon>
        <taxon>Asparagales</taxon>
        <taxon>Iridaceae</taxon>
        <taxon>Iridoideae</taxon>
        <taxon>Irideae</taxon>
        <taxon>Iris</taxon>
    </lineage>
</organism>
<keyword evidence="2" id="KW-1185">Reference proteome</keyword>
<sequence>MVQLFLSRPESDGSGDKNIVEERISLLQRLESILWSVITSAGRYEARLWLCNTISCIHSITARDQHDLFVELLRSKQPRQDLAAKLLHMIFEKRPERVGPIIANKSSMLEKFFEGNPRRILQWFDNFASAGESEHRRGSRAISQFAFVNRDICWEELEWKGKHGQSPAVVATKPHYFHDLDVLQTIENFLEYVPDFWSSSELAESVKDGEILSIDVEYFVEQFVKLMYVENSDDVWALIDEFLLEEQFSCLSQKLLVVLDECWLLNFLRSLAKLIHSNIKCNKFKFPACWLEILLATCNNSCVSLDELLLLNAVITQGRQILRLISDEEHIEEKESMEELLRNDMAFSTAEHWSLMKECQKKQQPLALKLVGLQSWLIHYYLSRECKTPQNFELMFVDNGINFRKADEYSLVRSEEFLKEGSSDVDKHDLARGYHRKRKRDRKKRMKKYVHDDSSVDELVEFETLNGWQGLQSGRSWLLSTDGYSCAWNMADIPEHLSRLCFMTWMKWVCSKW</sequence>
<accession>A0AAX6F1Y1</accession>
<dbReference type="Proteomes" id="UP001140949">
    <property type="component" value="Unassembled WGS sequence"/>
</dbReference>
<proteinExistence type="predicted"/>
<comment type="caution">
    <text evidence="1">The sequence shown here is derived from an EMBL/GenBank/DDBJ whole genome shotgun (WGS) entry which is preliminary data.</text>
</comment>
<reference evidence="1" key="1">
    <citation type="journal article" date="2023" name="GigaByte">
        <title>Genome assembly of the bearded iris, Iris pallida Lam.</title>
        <authorList>
            <person name="Bruccoleri R.E."/>
            <person name="Oakeley E.J."/>
            <person name="Faust A.M.E."/>
            <person name="Altorfer M."/>
            <person name="Dessus-Babus S."/>
            <person name="Burckhardt D."/>
            <person name="Oertli M."/>
            <person name="Naumann U."/>
            <person name="Petersen F."/>
            <person name="Wong J."/>
        </authorList>
    </citation>
    <scope>NUCLEOTIDE SEQUENCE</scope>
    <source>
        <strain evidence="1">GSM-AAB239-AS_SAM_17_03QT</strain>
    </source>
</reference>
<gene>
    <name evidence="1" type="ORF">M6B38_156885</name>
</gene>
<evidence type="ECO:0000313" key="1">
    <source>
        <dbReference type="EMBL" id="KAJ6810432.1"/>
    </source>
</evidence>
<dbReference type="PANTHER" id="PTHR37766">
    <property type="entry name" value="OS01G0897100 PROTEIN"/>
    <property type="match status" value="1"/>
</dbReference>
<name>A0AAX6F1Y1_IRIPA</name>
<reference evidence="1" key="2">
    <citation type="submission" date="2023-04" db="EMBL/GenBank/DDBJ databases">
        <authorList>
            <person name="Bruccoleri R.E."/>
            <person name="Oakeley E.J."/>
            <person name="Faust A.-M."/>
            <person name="Dessus-Babus S."/>
            <person name="Altorfer M."/>
            <person name="Burckhardt D."/>
            <person name="Oertli M."/>
            <person name="Naumann U."/>
            <person name="Petersen F."/>
            <person name="Wong J."/>
        </authorList>
    </citation>
    <scope>NUCLEOTIDE SEQUENCE</scope>
    <source>
        <strain evidence="1">GSM-AAB239-AS_SAM_17_03QT</strain>
        <tissue evidence="1">Leaf</tissue>
    </source>
</reference>